<keyword evidence="4" id="KW-1185">Reference proteome</keyword>
<dbReference type="EMBL" id="SADE01000002">
    <property type="protein sequence ID" value="RVU35941.1"/>
    <property type="molecule type" value="Genomic_DNA"/>
</dbReference>
<comment type="caution">
    <text evidence="3">The sequence shown here is derived from an EMBL/GenBank/DDBJ whole genome shotgun (WGS) entry which is preliminary data.</text>
</comment>
<evidence type="ECO:0000256" key="1">
    <source>
        <dbReference type="SAM" id="Phobius"/>
    </source>
</evidence>
<reference evidence="4" key="1">
    <citation type="submission" date="2019-01" db="EMBL/GenBank/DDBJ databases">
        <title>Gri0909 isolated from a small marine red alga.</title>
        <authorList>
            <person name="Kim J."/>
            <person name="Jeong S.E."/>
            <person name="Jeon C.O."/>
        </authorList>
    </citation>
    <scope>NUCLEOTIDE SEQUENCE [LARGE SCALE GENOMIC DNA]</scope>
    <source>
        <strain evidence="4">Gri0909</strain>
    </source>
</reference>
<organism evidence="3 4">
    <name type="scientific">Hwanghaeella grinnelliae</name>
    <dbReference type="NCBI Taxonomy" id="2500179"/>
    <lineage>
        <taxon>Bacteria</taxon>
        <taxon>Pseudomonadati</taxon>
        <taxon>Pseudomonadota</taxon>
        <taxon>Alphaproteobacteria</taxon>
        <taxon>Rhodospirillales</taxon>
        <taxon>Rhodospirillaceae</taxon>
        <taxon>Hwanghaeella</taxon>
    </lineage>
</organism>
<dbReference type="NCBIfam" id="TIGR02595">
    <property type="entry name" value="PEP_CTERM"/>
    <property type="match status" value="1"/>
</dbReference>
<keyword evidence="2" id="KW-0732">Signal</keyword>
<protein>
    <submittedName>
        <fullName evidence="3">PEP-CTERM sorting domain-containing protein</fullName>
    </submittedName>
</protein>
<gene>
    <name evidence="3" type="ORF">EOI86_11860</name>
</gene>
<feature type="signal peptide" evidence="2">
    <location>
        <begin position="1"/>
        <end position="25"/>
    </location>
</feature>
<feature type="transmembrane region" description="Helical" evidence="1">
    <location>
        <begin position="204"/>
        <end position="223"/>
    </location>
</feature>
<evidence type="ECO:0000313" key="3">
    <source>
        <dbReference type="EMBL" id="RVU35941.1"/>
    </source>
</evidence>
<feature type="chain" id="PRO_5019083892" evidence="2">
    <location>
        <begin position="26"/>
        <end position="229"/>
    </location>
</feature>
<evidence type="ECO:0000256" key="2">
    <source>
        <dbReference type="SAM" id="SignalP"/>
    </source>
</evidence>
<proteinExistence type="predicted"/>
<keyword evidence="1" id="KW-0472">Membrane</keyword>
<dbReference type="Proteomes" id="UP000287447">
    <property type="component" value="Unassembled WGS sequence"/>
</dbReference>
<dbReference type="PROSITE" id="PS51257">
    <property type="entry name" value="PROKAR_LIPOPROTEIN"/>
    <property type="match status" value="1"/>
</dbReference>
<evidence type="ECO:0000313" key="4">
    <source>
        <dbReference type="Proteomes" id="UP000287447"/>
    </source>
</evidence>
<dbReference type="AlphaFoldDB" id="A0A437QN20"/>
<name>A0A437QN20_9PROT</name>
<keyword evidence="1" id="KW-1133">Transmembrane helix</keyword>
<accession>A0A437QN20</accession>
<dbReference type="InterPro" id="IPR013424">
    <property type="entry name" value="Ice-binding_C"/>
</dbReference>
<keyword evidence="1" id="KW-0812">Transmembrane</keyword>
<sequence length="229" mass="23851">MKMRSIFAIAVVTAIGCFATKQASAITLRYSGDFTVDQAVGTAAPLLGTAGSFFYDIDFDNPDPDPSGVAGIIPNAVVARSITLGGQTYTDTSVNDLEINFGSGNGFNILAKTSPGFPDIFFAIFTDYDPEALIANPLTDGNFGFAEGLFLFGEGSLVSIVATFGTFDTLEGLMALEGALTSIDVVTEQTDPDTGNGGNPVTSVPVPAALPLLLSGLCGFLILRRRRNA</sequence>
<dbReference type="RefSeq" id="WP_127765418.1">
    <property type="nucleotide sequence ID" value="NZ_SADE01000002.1"/>
</dbReference>